<organism evidence="8 9">
    <name type="scientific">Halomarina halobia</name>
    <dbReference type="NCBI Taxonomy" id="3033386"/>
    <lineage>
        <taxon>Archaea</taxon>
        <taxon>Methanobacteriati</taxon>
        <taxon>Methanobacteriota</taxon>
        <taxon>Stenosarchaea group</taxon>
        <taxon>Halobacteria</taxon>
        <taxon>Halobacteriales</taxon>
        <taxon>Natronomonadaceae</taxon>
        <taxon>Halomarina</taxon>
    </lineage>
</organism>
<dbReference type="Pfam" id="PF01594">
    <property type="entry name" value="AI-2E_transport"/>
    <property type="match status" value="1"/>
</dbReference>
<sequence length="399" mass="43427">MSTERGAAERIRIQIDRREVGWWLLGFVIAGMLLLVGYRFVGTLVLGLFAYYAARPINRRLAARTGRTKAATVTLFVLVVPFLALLAGLVAAAVGQLQALDLLDPGVYARFVEPYADLSALWNDPQRLFARAQELLREPIVKRGVDTAFGVIGTLGSVFLHTTLVLALVFYLLRDDDRLAAWFRDEVARPGTVLERYLENVDRGLSTAYYGQMLTVIVVMFVAAVVYTGLNLVAPPGLTIPQPVLLAVLTGLATFIPLIGRGIVYTAVLLLLIVQVLGRGELVLLWFPALYYAVTFFGIDSLIRYFVRPYLSGRSLHTGLMLFAYLLGAAIFGWYGVFLAPLLLVGSLEFVRVVFPRLLAGDLGSESPADAARPGAGDAERASPPPTGPSDEETPAPGD</sequence>
<feature type="region of interest" description="Disordered" evidence="6">
    <location>
        <begin position="362"/>
        <end position="399"/>
    </location>
</feature>
<keyword evidence="9" id="KW-1185">Reference proteome</keyword>
<evidence type="ECO:0000256" key="5">
    <source>
        <dbReference type="ARBA" id="ARBA00023136"/>
    </source>
</evidence>
<evidence type="ECO:0000256" key="4">
    <source>
        <dbReference type="ARBA" id="ARBA00022989"/>
    </source>
</evidence>
<name>A0ABD6A9R9_9EURY</name>
<comment type="subcellular location">
    <subcellularLocation>
        <location evidence="1">Membrane</location>
        <topology evidence="1">Multi-pass membrane protein</topology>
    </subcellularLocation>
</comment>
<feature type="compositionally biased region" description="Low complexity" evidence="6">
    <location>
        <begin position="368"/>
        <end position="377"/>
    </location>
</feature>
<protein>
    <submittedName>
        <fullName evidence="8">AI-2E family transporter</fullName>
    </submittedName>
</protein>
<feature type="transmembrane region" description="Helical" evidence="7">
    <location>
        <begin position="20"/>
        <end position="53"/>
    </location>
</feature>
<dbReference type="Proteomes" id="UP001596547">
    <property type="component" value="Unassembled WGS sequence"/>
</dbReference>
<feature type="transmembrane region" description="Helical" evidence="7">
    <location>
        <begin position="209"/>
        <end position="232"/>
    </location>
</feature>
<dbReference type="AlphaFoldDB" id="A0ABD6A9R9"/>
<feature type="transmembrane region" description="Helical" evidence="7">
    <location>
        <begin position="319"/>
        <end position="344"/>
    </location>
</feature>
<feature type="transmembrane region" description="Helical" evidence="7">
    <location>
        <begin position="73"/>
        <end position="94"/>
    </location>
</feature>
<reference evidence="8 9" key="1">
    <citation type="journal article" date="2019" name="Int. J. Syst. Evol. Microbiol.">
        <title>The Global Catalogue of Microorganisms (GCM) 10K type strain sequencing project: providing services to taxonomists for standard genome sequencing and annotation.</title>
        <authorList>
            <consortium name="The Broad Institute Genomics Platform"/>
            <consortium name="The Broad Institute Genome Sequencing Center for Infectious Disease"/>
            <person name="Wu L."/>
            <person name="Ma J."/>
        </authorList>
    </citation>
    <scope>NUCLEOTIDE SEQUENCE [LARGE SCALE GENOMIC DNA]</scope>
    <source>
        <strain evidence="8 9">PSR21</strain>
    </source>
</reference>
<evidence type="ECO:0000313" key="8">
    <source>
        <dbReference type="EMBL" id="MFC7317077.1"/>
    </source>
</evidence>
<feature type="compositionally biased region" description="Acidic residues" evidence="6">
    <location>
        <begin position="390"/>
        <end position="399"/>
    </location>
</feature>
<evidence type="ECO:0000256" key="3">
    <source>
        <dbReference type="ARBA" id="ARBA00022692"/>
    </source>
</evidence>
<dbReference type="EMBL" id="JBHTBF010000002">
    <property type="protein sequence ID" value="MFC7317077.1"/>
    <property type="molecule type" value="Genomic_DNA"/>
</dbReference>
<evidence type="ECO:0000256" key="2">
    <source>
        <dbReference type="ARBA" id="ARBA00009773"/>
    </source>
</evidence>
<dbReference type="RefSeq" id="WP_276303667.1">
    <property type="nucleotide sequence ID" value="NZ_CP119992.1"/>
</dbReference>
<keyword evidence="5 7" id="KW-0472">Membrane</keyword>
<proteinExistence type="inferred from homology"/>
<evidence type="ECO:0000313" key="9">
    <source>
        <dbReference type="Proteomes" id="UP001596547"/>
    </source>
</evidence>
<evidence type="ECO:0000256" key="7">
    <source>
        <dbReference type="SAM" id="Phobius"/>
    </source>
</evidence>
<gene>
    <name evidence="8" type="ORF">ACFQPE_09750</name>
</gene>
<dbReference type="GO" id="GO:0016020">
    <property type="term" value="C:membrane"/>
    <property type="evidence" value="ECO:0007669"/>
    <property type="project" value="UniProtKB-SubCell"/>
</dbReference>
<dbReference type="InterPro" id="IPR002549">
    <property type="entry name" value="AI-2E-like"/>
</dbReference>
<keyword evidence="3 7" id="KW-0812">Transmembrane</keyword>
<evidence type="ECO:0000256" key="1">
    <source>
        <dbReference type="ARBA" id="ARBA00004141"/>
    </source>
</evidence>
<comment type="caution">
    <text evidence="8">The sequence shown here is derived from an EMBL/GenBank/DDBJ whole genome shotgun (WGS) entry which is preliminary data.</text>
</comment>
<feature type="transmembrane region" description="Helical" evidence="7">
    <location>
        <begin position="147"/>
        <end position="173"/>
    </location>
</feature>
<keyword evidence="4 7" id="KW-1133">Transmembrane helix</keyword>
<feature type="transmembrane region" description="Helical" evidence="7">
    <location>
        <begin position="289"/>
        <end position="307"/>
    </location>
</feature>
<feature type="transmembrane region" description="Helical" evidence="7">
    <location>
        <begin position="244"/>
        <end position="277"/>
    </location>
</feature>
<accession>A0ABD6A9R9</accession>
<evidence type="ECO:0000256" key="6">
    <source>
        <dbReference type="SAM" id="MobiDB-lite"/>
    </source>
</evidence>
<comment type="similarity">
    <text evidence="2">Belongs to the autoinducer-2 exporter (AI-2E) (TC 2.A.86) family.</text>
</comment>
<dbReference type="GeneID" id="79316269"/>